<protein>
    <submittedName>
        <fullName evidence="1">Uncharacterized protein</fullName>
    </submittedName>
</protein>
<name>A0A917Y9K0_9ACTN</name>
<reference evidence="1 2" key="1">
    <citation type="journal article" date="2014" name="Int. J. Syst. Evol. Microbiol.">
        <title>Complete genome sequence of Corynebacterium casei LMG S-19264T (=DSM 44701T), isolated from a smear-ripened cheese.</title>
        <authorList>
            <consortium name="US DOE Joint Genome Institute (JGI-PGF)"/>
            <person name="Walter F."/>
            <person name="Albersmeier A."/>
            <person name="Kalinowski J."/>
            <person name="Ruckert C."/>
        </authorList>
    </citation>
    <scope>NUCLEOTIDE SEQUENCE [LARGE SCALE GENOMIC DNA]</scope>
    <source>
        <strain evidence="1 2">CGMCC 4.7111</strain>
    </source>
</reference>
<organism evidence="1 2">
    <name type="scientific">Streptomyces albiflavescens</name>
    <dbReference type="NCBI Taxonomy" id="1623582"/>
    <lineage>
        <taxon>Bacteria</taxon>
        <taxon>Bacillati</taxon>
        <taxon>Actinomycetota</taxon>
        <taxon>Actinomycetes</taxon>
        <taxon>Kitasatosporales</taxon>
        <taxon>Streptomycetaceae</taxon>
        <taxon>Streptomyces</taxon>
    </lineage>
</organism>
<proteinExistence type="predicted"/>
<dbReference type="Proteomes" id="UP000600365">
    <property type="component" value="Unassembled WGS sequence"/>
</dbReference>
<sequence>MRDTTFAEDASQVRTRSAPRTMAAWSNFAIGALRIAGTHNIAAAFRANSRDPKRPLALFGLT</sequence>
<evidence type="ECO:0000313" key="2">
    <source>
        <dbReference type="Proteomes" id="UP000600365"/>
    </source>
</evidence>
<keyword evidence="2" id="KW-1185">Reference proteome</keyword>
<evidence type="ECO:0000313" key="1">
    <source>
        <dbReference type="EMBL" id="GGN79013.1"/>
    </source>
</evidence>
<dbReference type="RefSeq" id="WP_189189483.1">
    <property type="nucleotide sequence ID" value="NZ_BMMM01000013.1"/>
</dbReference>
<gene>
    <name evidence="1" type="ORF">GCM10011579_062920</name>
</gene>
<dbReference type="EMBL" id="BMMM01000013">
    <property type="protein sequence ID" value="GGN79013.1"/>
    <property type="molecule type" value="Genomic_DNA"/>
</dbReference>
<dbReference type="AlphaFoldDB" id="A0A917Y9K0"/>
<accession>A0A917Y9K0</accession>
<comment type="caution">
    <text evidence="1">The sequence shown here is derived from an EMBL/GenBank/DDBJ whole genome shotgun (WGS) entry which is preliminary data.</text>
</comment>